<evidence type="ECO:0000313" key="1">
    <source>
        <dbReference type="EMBL" id="KTS98514.1"/>
    </source>
</evidence>
<evidence type="ECO:0000313" key="2">
    <source>
        <dbReference type="Proteomes" id="UP000072520"/>
    </source>
</evidence>
<sequence>MIIIILSFVINPIPVIIIDTSLRFSGVTDFRVHDYTINGKVYTEEIFDYPEWEKKSLKSENKFTIAGVTIFSYKDISLICPSNIIEIYKESRKFSMFNSKIDDENLKKLREKTQECFIFDKKEIMQWNPPHK</sequence>
<dbReference type="Proteomes" id="UP000072520">
    <property type="component" value="Unassembled WGS sequence"/>
</dbReference>
<dbReference type="EMBL" id="LDSI01000010">
    <property type="protein sequence ID" value="KTS98514.1"/>
    <property type="molecule type" value="Genomic_DNA"/>
</dbReference>
<proteinExistence type="predicted"/>
<gene>
    <name evidence="1" type="ORF">RSA13_08335</name>
</gene>
<name>A0AB34VGX4_9GAMM</name>
<organism evidence="1 2">
    <name type="scientific">Pantoea stewartii</name>
    <dbReference type="NCBI Taxonomy" id="66269"/>
    <lineage>
        <taxon>Bacteria</taxon>
        <taxon>Pseudomonadati</taxon>
        <taxon>Pseudomonadota</taxon>
        <taxon>Gammaproteobacteria</taxon>
        <taxon>Enterobacterales</taxon>
        <taxon>Erwiniaceae</taxon>
        <taxon>Pantoea</taxon>
    </lineage>
</organism>
<protein>
    <submittedName>
        <fullName evidence="1">Uncharacterized protein</fullName>
    </submittedName>
</protein>
<accession>A0AB34VGX4</accession>
<comment type="caution">
    <text evidence="1">The sequence shown here is derived from an EMBL/GenBank/DDBJ whole genome shotgun (WGS) entry which is preliminary data.</text>
</comment>
<reference evidence="1 2" key="1">
    <citation type="journal article" date="2016" name="Front. Microbiol.">
        <title>Genomic Resource of Rice Seed Associated Bacteria.</title>
        <authorList>
            <person name="Midha S."/>
            <person name="Bansal K."/>
            <person name="Sharma S."/>
            <person name="Kumar N."/>
            <person name="Patil P.P."/>
            <person name="Chaudhry V."/>
            <person name="Patil P.B."/>
        </authorList>
    </citation>
    <scope>NUCLEOTIDE SEQUENCE [LARGE SCALE GENOMIC DNA]</scope>
    <source>
        <strain evidence="1 2">RSA13</strain>
    </source>
</reference>
<dbReference type="AlphaFoldDB" id="A0AB34VGX4"/>